<dbReference type="Pfam" id="PF14042">
    <property type="entry name" value="DUF4247"/>
    <property type="match status" value="1"/>
</dbReference>
<accession>A0A4V0YF72</accession>
<keyword evidence="2" id="KW-0472">Membrane</keyword>
<feature type="compositionally biased region" description="Low complexity" evidence="1">
    <location>
        <begin position="189"/>
        <end position="209"/>
    </location>
</feature>
<evidence type="ECO:0000313" key="4">
    <source>
        <dbReference type="Proteomes" id="UP000293568"/>
    </source>
</evidence>
<organism evidence="3 4">
    <name type="scientific">Paenibacillus protaetiae</name>
    <dbReference type="NCBI Taxonomy" id="2509456"/>
    <lineage>
        <taxon>Bacteria</taxon>
        <taxon>Bacillati</taxon>
        <taxon>Bacillota</taxon>
        <taxon>Bacilli</taxon>
        <taxon>Bacillales</taxon>
        <taxon>Paenibacillaceae</taxon>
        <taxon>Paenibacillus</taxon>
    </lineage>
</organism>
<feature type="region of interest" description="Disordered" evidence="1">
    <location>
        <begin position="145"/>
        <end position="259"/>
    </location>
</feature>
<proteinExistence type="predicted"/>
<keyword evidence="2" id="KW-1133">Transmembrane helix</keyword>
<feature type="compositionally biased region" description="Low complexity" evidence="1">
    <location>
        <begin position="217"/>
        <end position="237"/>
    </location>
</feature>
<evidence type="ECO:0000313" key="3">
    <source>
        <dbReference type="EMBL" id="QAY66701.1"/>
    </source>
</evidence>
<dbReference type="PROSITE" id="PS51257">
    <property type="entry name" value="PROKAR_LIPOPROTEIN"/>
    <property type="match status" value="1"/>
</dbReference>
<dbReference type="InterPro" id="IPR025341">
    <property type="entry name" value="DUF4247"/>
</dbReference>
<dbReference type="KEGG" id="pprt:ET464_10070"/>
<keyword evidence="2" id="KW-0812">Transmembrane</keyword>
<dbReference type="AlphaFoldDB" id="A0A4V0YF72"/>
<reference evidence="3 4" key="1">
    <citation type="submission" date="2019-01" db="EMBL/GenBank/DDBJ databases">
        <title>Genome sequencing of strain FW100M-2.</title>
        <authorList>
            <person name="Heo J."/>
            <person name="Kim S.-J."/>
            <person name="Kim J.-S."/>
            <person name="Hong S.-B."/>
            <person name="Kwon S.-W."/>
        </authorList>
    </citation>
    <scope>NUCLEOTIDE SEQUENCE [LARGE SCALE GENOMIC DNA]</scope>
    <source>
        <strain evidence="3 4">FW100M-2</strain>
    </source>
</reference>
<evidence type="ECO:0000256" key="1">
    <source>
        <dbReference type="SAM" id="MobiDB-lite"/>
    </source>
</evidence>
<feature type="transmembrane region" description="Helical" evidence="2">
    <location>
        <begin position="6"/>
        <end position="27"/>
    </location>
</feature>
<gene>
    <name evidence="3" type="ORF">ET464_10070</name>
</gene>
<name>A0A4V0YF72_9BACL</name>
<dbReference type="Proteomes" id="UP000293568">
    <property type="component" value="Chromosome"/>
</dbReference>
<keyword evidence="4" id="KW-1185">Reference proteome</keyword>
<sequence length="259" mass="27909">MNNRWLHAIKIVIILSFIVPMLAACGIGDSIKENYPLVSASGSGSQTSYVYRAAGETVPQVAAKLADQKHPEQQSEQSGDRMFLVYPDEIINLQKSPDNPADTLIEVDSKSYVQHNYNPSFLEGYLLASVIGSLFDHGKYSGGDYRGYSSKDTYQPQTKYRTPTEQDKKAAPPVTVNKTGSIFKRSKTADSTAVGSGSSDSGSTSSKVGKILRNDKSSSSLGSGSSSKSSSKSSGGVLKKKSYSAPKVKMGRSKITRRR</sequence>
<protein>
    <submittedName>
        <fullName evidence="3">DUF4247 domain-containing protein</fullName>
    </submittedName>
</protein>
<feature type="compositionally biased region" description="Polar residues" evidence="1">
    <location>
        <begin position="150"/>
        <end position="161"/>
    </location>
</feature>
<evidence type="ECO:0000256" key="2">
    <source>
        <dbReference type="SAM" id="Phobius"/>
    </source>
</evidence>
<feature type="compositionally biased region" description="Basic residues" evidence="1">
    <location>
        <begin position="249"/>
        <end position="259"/>
    </location>
</feature>
<dbReference type="EMBL" id="CP035492">
    <property type="protein sequence ID" value="QAY66701.1"/>
    <property type="molecule type" value="Genomic_DNA"/>
</dbReference>
<dbReference type="OrthoDB" id="2967172at2"/>